<protein>
    <submittedName>
        <fullName evidence="1">Uncharacterized protein</fullName>
    </submittedName>
</protein>
<proteinExistence type="predicted"/>
<dbReference type="EMBL" id="OCTN01000001">
    <property type="protein sequence ID" value="SOH92797.1"/>
    <property type="molecule type" value="Genomic_DNA"/>
</dbReference>
<sequence>MFRTIKLSTYITAQGRFVEQLTDGRISIRVGSKLFQGFPIS</sequence>
<dbReference type="RefSeq" id="WP_281252970.1">
    <property type="nucleotide sequence ID" value="NZ_OCTN01000001.1"/>
</dbReference>
<accession>A0A2C9CNK8</accession>
<name>A0A2C9CNK8_9RHOB</name>
<dbReference type="AlphaFoldDB" id="A0A2C9CNK8"/>
<dbReference type="Proteomes" id="UP000220034">
    <property type="component" value="Unassembled WGS sequence"/>
</dbReference>
<evidence type="ECO:0000313" key="2">
    <source>
        <dbReference type="Proteomes" id="UP000220034"/>
    </source>
</evidence>
<evidence type="ECO:0000313" key="1">
    <source>
        <dbReference type="EMBL" id="SOH92797.1"/>
    </source>
</evidence>
<gene>
    <name evidence="1" type="ORF">SAMN06273572_101646</name>
</gene>
<reference evidence="2" key="1">
    <citation type="submission" date="2017-09" db="EMBL/GenBank/DDBJ databases">
        <authorList>
            <person name="Varghese N."/>
            <person name="Submissions S."/>
        </authorList>
    </citation>
    <scope>NUCLEOTIDE SEQUENCE [LARGE SCALE GENOMIC DNA]</scope>
    <source>
        <strain evidence="2">C7</strain>
    </source>
</reference>
<keyword evidence="2" id="KW-1185">Reference proteome</keyword>
<organism evidence="1 2">
    <name type="scientific">Pontivivens marinum</name>
    <dbReference type="NCBI Taxonomy" id="1690039"/>
    <lineage>
        <taxon>Bacteria</taxon>
        <taxon>Pseudomonadati</taxon>
        <taxon>Pseudomonadota</taxon>
        <taxon>Alphaproteobacteria</taxon>
        <taxon>Rhodobacterales</taxon>
        <taxon>Paracoccaceae</taxon>
        <taxon>Pontivivens</taxon>
    </lineage>
</organism>